<evidence type="ECO:0000256" key="2">
    <source>
        <dbReference type="ARBA" id="ARBA00022898"/>
    </source>
</evidence>
<dbReference type="AlphaFoldDB" id="A0A4U1B871"/>
<comment type="caution">
    <text evidence="5">The sequence shown here is derived from an EMBL/GenBank/DDBJ whole genome shotgun (WGS) entry which is preliminary data.</text>
</comment>
<dbReference type="InterPro" id="IPR015421">
    <property type="entry name" value="PyrdxlP-dep_Trfase_major"/>
</dbReference>
<dbReference type="GO" id="GO:0008483">
    <property type="term" value="F:transaminase activity"/>
    <property type="evidence" value="ECO:0007669"/>
    <property type="project" value="UniProtKB-KW"/>
</dbReference>
<sequence>MASKMHPETAVIHAGRLREPQGSLVSPIYQSATFVFDDVQTGSARFAGEQSGPIYTRLGNPTVAEFERRMAHLEGADGAVGFASGMAAVSAVLLGLLSSGDHLICNTCLYGCTHSLVSEQLPRFGIEVTQVDFADLEAVRAAIRPSTKMLLLESPVNPHLAVYDLAAVAALAREAQLVSVVDNTFMTPLLQRPKSLGIDIVLHSATKYLNGHGDVIAGVVCADGDTLELLRHRSLKDIGGVLSPHDAWLILRGMKTLALRMERHCLNAQTLAEFLESHPAVTRVYYPGLESHPGHHLLGSQMGAAGGVLALELDADFEQAVAFVNRLKLFSIAVSLGDAESLVQHPASMTHATYQVEDRHRAGIGDTLIRLSAGLENVADLLADLRQALAPLSQSSTLEEAL</sequence>
<dbReference type="SUPFAM" id="SSF53383">
    <property type="entry name" value="PLP-dependent transferases"/>
    <property type="match status" value="1"/>
</dbReference>
<comment type="similarity">
    <text evidence="4">Belongs to the trans-sulfuration enzymes family.</text>
</comment>
<evidence type="ECO:0000313" key="5">
    <source>
        <dbReference type="EMBL" id="TKB46848.1"/>
    </source>
</evidence>
<protein>
    <submittedName>
        <fullName evidence="5">Aminotransferase class I/II-fold pyridoxal phosphate-dependent enzyme</fullName>
    </submittedName>
</protein>
<keyword evidence="5" id="KW-0808">Transferase</keyword>
<dbReference type="PANTHER" id="PTHR11808:SF80">
    <property type="entry name" value="CYSTATHIONINE GAMMA-LYASE"/>
    <property type="match status" value="1"/>
</dbReference>
<dbReference type="RefSeq" id="WP_136854467.1">
    <property type="nucleotide sequence ID" value="NZ_SWCI01000017.1"/>
</dbReference>
<evidence type="ECO:0000256" key="3">
    <source>
        <dbReference type="PIRSR" id="PIRSR001434-2"/>
    </source>
</evidence>
<gene>
    <name evidence="5" type="ORF">FCL40_16860</name>
</gene>
<dbReference type="Pfam" id="PF01053">
    <property type="entry name" value="Cys_Met_Meta_PP"/>
    <property type="match status" value="1"/>
</dbReference>
<dbReference type="OrthoDB" id="9805807at2"/>
<dbReference type="Gene3D" id="3.40.640.10">
    <property type="entry name" value="Type I PLP-dependent aspartate aminotransferase-like (Major domain)"/>
    <property type="match status" value="1"/>
</dbReference>
<dbReference type="GO" id="GO:0019346">
    <property type="term" value="P:transsulfuration"/>
    <property type="evidence" value="ECO:0007669"/>
    <property type="project" value="InterPro"/>
</dbReference>
<dbReference type="GO" id="GO:0009086">
    <property type="term" value="P:methionine biosynthetic process"/>
    <property type="evidence" value="ECO:0007669"/>
    <property type="project" value="UniProtKB-ARBA"/>
</dbReference>
<evidence type="ECO:0000256" key="4">
    <source>
        <dbReference type="RuleBase" id="RU362118"/>
    </source>
</evidence>
<evidence type="ECO:0000313" key="6">
    <source>
        <dbReference type="Proteomes" id="UP000305674"/>
    </source>
</evidence>
<dbReference type="FunFam" id="3.90.1150.10:FF:000033">
    <property type="entry name" value="Cystathionine gamma-synthase"/>
    <property type="match status" value="1"/>
</dbReference>
<keyword evidence="2 3" id="KW-0663">Pyridoxal phosphate</keyword>
<dbReference type="GO" id="GO:0016846">
    <property type="term" value="F:carbon-sulfur lyase activity"/>
    <property type="evidence" value="ECO:0007669"/>
    <property type="project" value="TreeGrafter"/>
</dbReference>
<feature type="modified residue" description="N6-(pyridoxal phosphate)lysine" evidence="3">
    <location>
        <position position="207"/>
    </location>
</feature>
<dbReference type="InterPro" id="IPR015424">
    <property type="entry name" value="PyrdxlP-dep_Trfase"/>
</dbReference>
<organism evidence="5 6">
    <name type="scientific">Ferrimonas sediminicola</name>
    <dbReference type="NCBI Taxonomy" id="2569538"/>
    <lineage>
        <taxon>Bacteria</taxon>
        <taxon>Pseudomonadati</taxon>
        <taxon>Pseudomonadota</taxon>
        <taxon>Gammaproteobacteria</taxon>
        <taxon>Alteromonadales</taxon>
        <taxon>Ferrimonadaceae</taxon>
        <taxon>Ferrimonas</taxon>
    </lineage>
</organism>
<keyword evidence="5" id="KW-0032">Aminotransferase</keyword>
<dbReference type="InterPro" id="IPR000277">
    <property type="entry name" value="Cys/Met-Metab_PyrdxlP-dep_enz"/>
</dbReference>
<dbReference type="Proteomes" id="UP000305674">
    <property type="component" value="Unassembled WGS sequence"/>
</dbReference>
<dbReference type="Gene3D" id="3.90.1150.10">
    <property type="entry name" value="Aspartate Aminotransferase, domain 1"/>
    <property type="match status" value="1"/>
</dbReference>
<accession>A0A4U1B871</accession>
<dbReference type="PANTHER" id="PTHR11808">
    <property type="entry name" value="TRANS-SULFURATION ENZYME FAMILY MEMBER"/>
    <property type="match status" value="1"/>
</dbReference>
<comment type="cofactor">
    <cofactor evidence="1 4">
        <name>pyridoxal 5'-phosphate</name>
        <dbReference type="ChEBI" id="CHEBI:597326"/>
    </cofactor>
</comment>
<reference evidence="5 6" key="1">
    <citation type="submission" date="2019-04" db="EMBL/GenBank/DDBJ databases">
        <authorList>
            <person name="Hwang J.C."/>
        </authorList>
    </citation>
    <scope>NUCLEOTIDE SEQUENCE [LARGE SCALE GENOMIC DNA]</scope>
    <source>
        <strain evidence="5 6">IMCC35001</strain>
    </source>
</reference>
<dbReference type="GO" id="GO:0030170">
    <property type="term" value="F:pyridoxal phosphate binding"/>
    <property type="evidence" value="ECO:0007669"/>
    <property type="project" value="InterPro"/>
</dbReference>
<proteinExistence type="inferred from homology"/>
<dbReference type="GO" id="GO:0005737">
    <property type="term" value="C:cytoplasm"/>
    <property type="evidence" value="ECO:0007669"/>
    <property type="project" value="TreeGrafter"/>
</dbReference>
<dbReference type="EMBL" id="SWCI01000017">
    <property type="protein sequence ID" value="TKB46848.1"/>
    <property type="molecule type" value="Genomic_DNA"/>
</dbReference>
<dbReference type="PIRSF" id="PIRSF001434">
    <property type="entry name" value="CGS"/>
    <property type="match status" value="1"/>
</dbReference>
<dbReference type="InterPro" id="IPR054542">
    <property type="entry name" value="Cys_met_metab_PP"/>
</dbReference>
<dbReference type="PROSITE" id="PS00868">
    <property type="entry name" value="CYS_MET_METAB_PP"/>
    <property type="match status" value="1"/>
</dbReference>
<keyword evidence="6" id="KW-1185">Reference proteome</keyword>
<dbReference type="CDD" id="cd00614">
    <property type="entry name" value="CGS_like"/>
    <property type="match status" value="1"/>
</dbReference>
<evidence type="ECO:0000256" key="1">
    <source>
        <dbReference type="ARBA" id="ARBA00001933"/>
    </source>
</evidence>
<name>A0A4U1B871_9GAMM</name>
<dbReference type="InterPro" id="IPR015422">
    <property type="entry name" value="PyrdxlP-dep_Trfase_small"/>
</dbReference>
<dbReference type="FunFam" id="3.40.640.10:FF:000046">
    <property type="entry name" value="Cystathionine gamma-lyase"/>
    <property type="match status" value="1"/>
</dbReference>